<organism evidence="2 3">
    <name type="scientific">Colletotrichum zoysiae</name>
    <dbReference type="NCBI Taxonomy" id="1216348"/>
    <lineage>
        <taxon>Eukaryota</taxon>
        <taxon>Fungi</taxon>
        <taxon>Dikarya</taxon>
        <taxon>Ascomycota</taxon>
        <taxon>Pezizomycotina</taxon>
        <taxon>Sordariomycetes</taxon>
        <taxon>Hypocreomycetidae</taxon>
        <taxon>Glomerellales</taxon>
        <taxon>Glomerellaceae</taxon>
        <taxon>Colletotrichum</taxon>
        <taxon>Colletotrichum graminicola species complex</taxon>
    </lineage>
</organism>
<dbReference type="AlphaFoldDB" id="A0AAD9HNY1"/>
<feature type="region of interest" description="Disordered" evidence="1">
    <location>
        <begin position="52"/>
        <end position="73"/>
    </location>
</feature>
<evidence type="ECO:0000256" key="1">
    <source>
        <dbReference type="SAM" id="MobiDB-lite"/>
    </source>
</evidence>
<name>A0AAD9HNY1_9PEZI</name>
<accession>A0AAD9HNY1</accession>
<comment type="caution">
    <text evidence="2">The sequence shown here is derived from an EMBL/GenBank/DDBJ whole genome shotgun (WGS) entry which is preliminary data.</text>
</comment>
<dbReference type="EMBL" id="MU842837">
    <property type="protein sequence ID" value="KAK2031772.1"/>
    <property type="molecule type" value="Genomic_DNA"/>
</dbReference>
<feature type="compositionally biased region" description="Polar residues" evidence="1">
    <location>
        <begin position="183"/>
        <end position="194"/>
    </location>
</feature>
<evidence type="ECO:0008006" key="4">
    <source>
        <dbReference type="Google" id="ProtNLM"/>
    </source>
</evidence>
<dbReference type="Proteomes" id="UP001232148">
    <property type="component" value="Unassembled WGS sequence"/>
</dbReference>
<feature type="compositionally biased region" description="Low complexity" evidence="1">
    <location>
        <begin position="102"/>
        <end position="116"/>
    </location>
</feature>
<feature type="compositionally biased region" description="Polar residues" evidence="1">
    <location>
        <begin position="1"/>
        <end position="10"/>
    </location>
</feature>
<protein>
    <recommendedName>
        <fullName evidence="4">SOM1 protein</fullName>
    </recommendedName>
</protein>
<feature type="compositionally biased region" description="Polar residues" evidence="1">
    <location>
        <begin position="57"/>
        <end position="66"/>
    </location>
</feature>
<sequence length="325" mass="35746">MMASNSQTGLHTPGSMPQPVHNPNLIAAQDFQQQRAMQQQRIAAMQNGMGNGMNGNINPPQLTPPEQQQQFLQQQMQRRMMIQQQNHGFWARKNAVSRLQQSGPSVSKPSVMSPSSRKQSGTTSRITRGPITKLKRNRDSTSRQPRPPLQSTNSRDMERPDVVFTPLPDASSLSKFPVHPGNLSFTSRTQNNSPYLRRHGTVSGSVEVDRTISKDNTGGEAARLASLLAKFGASRKPDMRRHHIPNKRAGLDGTPYNSNTTPAADSARDSEPPMSATPMTSLVSDNVLDDFDFDSFLHEDGDNEAFVDFNTGSFGMEGSNDDGVE</sequence>
<evidence type="ECO:0000313" key="2">
    <source>
        <dbReference type="EMBL" id="KAK2031772.1"/>
    </source>
</evidence>
<evidence type="ECO:0000313" key="3">
    <source>
        <dbReference type="Proteomes" id="UP001232148"/>
    </source>
</evidence>
<feature type="region of interest" description="Disordered" evidence="1">
    <location>
        <begin position="1"/>
        <end position="22"/>
    </location>
</feature>
<reference evidence="2" key="1">
    <citation type="submission" date="2021-06" db="EMBL/GenBank/DDBJ databases">
        <title>Comparative genomics, transcriptomics and evolutionary studies reveal genomic signatures of adaptation to plant cell wall in hemibiotrophic fungi.</title>
        <authorList>
            <consortium name="DOE Joint Genome Institute"/>
            <person name="Baroncelli R."/>
            <person name="Diaz J.F."/>
            <person name="Benocci T."/>
            <person name="Peng M."/>
            <person name="Battaglia E."/>
            <person name="Haridas S."/>
            <person name="Andreopoulos W."/>
            <person name="Labutti K."/>
            <person name="Pangilinan J."/>
            <person name="Floch G.L."/>
            <person name="Makela M.R."/>
            <person name="Henrissat B."/>
            <person name="Grigoriev I.V."/>
            <person name="Crouch J.A."/>
            <person name="De Vries R.P."/>
            <person name="Sukno S.A."/>
            <person name="Thon M.R."/>
        </authorList>
    </citation>
    <scope>NUCLEOTIDE SEQUENCE</scope>
    <source>
        <strain evidence="2">MAFF235873</strain>
    </source>
</reference>
<feature type="compositionally biased region" description="Polar residues" evidence="1">
    <location>
        <begin position="117"/>
        <end position="126"/>
    </location>
</feature>
<gene>
    <name evidence="2" type="ORF">LX32DRAFT_257868</name>
</gene>
<feature type="region of interest" description="Disordered" evidence="1">
    <location>
        <begin position="96"/>
        <end position="206"/>
    </location>
</feature>
<keyword evidence="3" id="KW-1185">Reference proteome</keyword>
<feature type="region of interest" description="Disordered" evidence="1">
    <location>
        <begin position="246"/>
        <end position="280"/>
    </location>
</feature>
<proteinExistence type="predicted"/>